<proteinExistence type="predicted"/>
<organism evidence="2 3">
    <name type="scientific">Callosobruchus maculatus</name>
    <name type="common">Southern cowpea weevil</name>
    <name type="synonym">Pulse bruchid</name>
    <dbReference type="NCBI Taxonomy" id="64391"/>
    <lineage>
        <taxon>Eukaryota</taxon>
        <taxon>Metazoa</taxon>
        <taxon>Ecdysozoa</taxon>
        <taxon>Arthropoda</taxon>
        <taxon>Hexapoda</taxon>
        <taxon>Insecta</taxon>
        <taxon>Pterygota</taxon>
        <taxon>Neoptera</taxon>
        <taxon>Endopterygota</taxon>
        <taxon>Coleoptera</taxon>
        <taxon>Polyphaga</taxon>
        <taxon>Cucujiformia</taxon>
        <taxon>Chrysomeloidea</taxon>
        <taxon>Chrysomelidae</taxon>
        <taxon>Bruchinae</taxon>
        <taxon>Bruchini</taxon>
        <taxon>Callosobruchus</taxon>
    </lineage>
</organism>
<dbReference type="Proteomes" id="UP000410492">
    <property type="component" value="Unassembled WGS sequence"/>
</dbReference>
<name>A0A653BX25_CALMS</name>
<dbReference type="EMBL" id="CAACVG010006384">
    <property type="protein sequence ID" value="VEN40139.1"/>
    <property type="molecule type" value="Genomic_DNA"/>
</dbReference>
<dbReference type="AlphaFoldDB" id="A0A653BX25"/>
<feature type="chain" id="PRO_5024972289" evidence="1">
    <location>
        <begin position="17"/>
        <end position="39"/>
    </location>
</feature>
<reference evidence="2 3" key="1">
    <citation type="submission" date="2019-01" db="EMBL/GenBank/DDBJ databases">
        <authorList>
            <person name="Sayadi A."/>
        </authorList>
    </citation>
    <scope>NUCLEOTIDE SEQUENCE [LARGE SCALE GENOMIC DNA]</scope>
</reference>
<protein>
    <submittedName>
        <fullName evidence="2">Uncharacterized protein</fullName>
    </submittedName>
</protein>
<evidence type="ECO:0000256" key="1">
    <source>
        <dbReference type="SAM" id="SignalP"/>
    </source>
</evidence>
<gene>
    <name evidence="2" type="ORF">CALMAC_LOCUS4415</name>
</gene>
<dbReference type="OrthoDB" id="10280209at2759"/>
<keyword evidence="1" id="KW-0732">Signal</keyword>
<evidence type="ECO:0000313" key="2">
    <source>
        <dbReference type="EMBL" id="VEN40139.1"/>
    </source>
</evidence>
<feature type="signal peptide" evidence="1">
    <location>
        <begin position="1"/>
        <end position="16"/>
    </location>
</feature>
<keyword evidence="3" id="KW-1185">Reference proteome</keyword>
<evidence type="ECO:0000313" key="3">
    <source>
        <dbReference type="Proteomes" id="UP000410492"/>
    </source>
</evidence>
<accession>A0A653BX25</accession>
<sequence length="39" mass="4563">MNIIFFLATSLVFAKATPVKQQFSLQYQNGNKRWTIMNL</sequence>